<name>A0A1Y1LV70_PHOPY</name>
<evidence type="ECO:0000313" key="1">
    <source>
        <dbReference type="EMBL" id="JAV75935.1"/>
    </source>
</evidence>
<accession>A0A1Y1LV70</accession>
<organism evidence="1">
    <name type="scientific">Photinus pyralis</name>
    <name type="common">Common eastern firefly</name>
    <name type="synonym">Lampyris pyralis</name>
    <dbReference type="NCBI Taxonomy" id="7054"/>
    <lineage>
        <taxon>Eukaryota</taxon>
        <taxon>Metazoa</taxon>
        <taxon>Ecdysozoa</taxon>
        <taxon>Arthropoda</taxon>
        <taxon>Hexapoda</taxon>
        <taxon>Insecta</taxon>
        <taxon>Pterygota</taxon>
        <taxon>Neoptera</taxon>
        <taxon>Endopterygota</taxon>
        <taxon>Coleoptera</taxon>
        <taxon>Polyphaga</taxon>
        <taxon>Elateriformia</taxon>
        <taxon>Elateroidea</taxon>
        <taxon>Lampyridae</taxon>
        <taxon>Lampyrinae</taxon>
        <taxon>Photinus</taxon>
    </lineage>
</organism>
<reference evidence="1" key="1">
    <citation type="journal article" date="2016" name="Sci. Rep.">
        <title>Molecular characterization of firefly nuptial gifts: a multi-omics approach sheds light on postcopulatory sexual selection.</title>
        <authorList>
            <person name="Al-Wathiqui N."/>
            <person name="Fallon T.R."/>
            <person name="South A."/>
            <person name="Weng J.K."/>
            <person name="Lewis S.M."/>
        </authorList>
    </citation>
    <scope>NUCLEOTIDE SEQUENCE</scope>
</reference>
<proteinExistence type="predicted"/>
<protein>
    <submittedName>
        <fullName evidence="1">Uncharacterized protein</fullName>
    </submittedName>
</protein>
<dbReference type="EMBL" id="GEZM01049533">
    <property type="protein sequence ID" value="JAV75935.1"/>
    <property type="molecule type" value="Transcribed_RNA"/>
</dbReference>
<sequence>MGEKCKMVGKMGRRGRRGNGKPEQRFRFIFNFLHKYFFYRYSTPTNRQPILHFNSLSLYNFNTCSKEYSLLVVLRGIMPASVQHLNLKITQYKFGPFKEIALYIFDNVWQQCVAQQQHVCIKAFILANLPGSIKPFNLINFRYNALP</sequence>
<dbReference type="AlphaFoldDB" id="A0A1Y1LV70"/>